<dbReference type="Pfam" id="PF14833">
    <property type="entry name" value="NAD_binding_11"/>
    <property type="match status" value="1"/>
</dbReference>
<dbReference type="EMBL" id="NMVI01000014">
    <property type="protein sequence ID" value="OYN88084.1"/>
    <property type="molecule type" value="Genomic_DNA"/>
</dbReference>
<dbReference type="AlphaFoldDB" id="A0A255E935"/>
<dbReference type="InterPro" id="IPR029154">
    <property type="entry name" value="HIBADH-like_NADP-bd"/>
</dbReference>
<accession>A0A255E935</accession>
<gene>
    <name evidence="7" type="ORF">CGZ92_05575</name>
</gene>
<keyword evidence="3" id="KW-0520">NAD</keyword>
<dbReference type="PANTHER" id="PTHR43060">
    <property type="entry name" value="3-HYDROXYISOBUTYRATE DEHYDROGENASE-LIKE 1, MITOCHONDRIAL-RELATED"/>
    <property type="match status" value="1"/>
</dbReference>
<comment type="similarity">
    <text evidence="1">Belongs to the HIBADH-related family.</text>
</comment>
<dbReference type="Gene3D" id="1.10.1040.10">
    <property type="entry name" value="N-(1-d-carboxylethyl)-l-norvaline Dehydrogenase, domain 2"/>
    <property type="match status" value="1"/>
</dbReference>
<organism evidence="7 8">
    <name type="scientific">Parenemella sanctibonifatiensis</name>
    <dbReference type="NCBI Taxonomy" id="2016505"/>
    <lineage>
        <taxon>Bacteria</taxon>
        <taxon>Bacillati</taxon>
        <taxon>Actinomycetota</taxon>
        <taxon>Actinomycetes</taxon>
        <taxon>Propionibacteriales</taxon>
        <taxon>Propionibacteriaceae</taxon>
        <taxon>Parenemella</taxon>
    </lineage>
</organism>
<dbReference type="Gene3D" id="3.40.50.720">
    <property type="entry name" value="NAD(P)-binding Rossmann-like Domain"/>
    <property type="match status" value="1"/>
</dbReference>
<dbReference type="PANTHER" id="PTHR43060:SF15">
    <property type="entry name" value="3-HYDROXYISOBUTYRATE DEHYDROGENASE-LIKE 1, MITOCHONDRIAL-RELATED"/>
    <property type="match status" value="1"/>
</dbReference>
<keyword evidence="2" id="KW-0560">Oxidoreductase</keyword>
<evidence type="ECO:0000259" key="6">
    <source>
        <dbReference type="Pfam" id="PF14833"/>
    </source>
</evidence>
<evidence type="ECO:0000256" key="1">
    <source>
        <dbReference type="ARBA" id="ARBA00009080"/>
    </source>
</evidence>
<dbReference type="SUPFAM" id="SSF48179">
    <property type="entry name" value="6-phosphogluconate dehydrogenase C-terminal domain-like"/>
    <property type="match status" value="1"/>
</dbReference>
<evidence type="ECO:0000256" key="2">
    <source>
        <dbReference type="ARBA" id="ARBA00023002"/>
    </source>
</evidence>
<sequence>MGLIGPGRMGAPMASNILAGGLGVHVVARRAEAAAELVDQGATVAARAADLPAACATVLAVLPDLPQLQPLLEGPDGLYAGAAAHPEPTVLVICSTSSPQGVRDLAAEAAEATNGQLRVVDAPISGGEVGAQNAQLAIMVGGAEEDIQQVLPALAHCGTPTVMGALGSGEVAKACGQLIVAATMAAVAEASVLAESAGLDISALMDALGAGLADSRLLQQKRDKIVNRDYSTTGALAYMRKDLGFASQEAAVHGTELQLTEKLREMYGQVVDAGLGEQDLAVIHQFLRERRSNPTPEHP</sequence>
<reference evidence="7 8" key="1">
    <citation type="submission" date="2017-07" db="EMBL/GenBank/DDBJ databases">
        <title>Draft whole genome sequences of clinical Proprionibacteriaceae strains.</title>
        <authorList>
            <person name="Bernier A.-M."/>
            <person name="Bernard K."/>
            <person name="Domingo M.-C."/>
        </authorList>
    </citation>
    <scope>NUCLEOTIDE SEQUENCE [LARGE SCALE GENOMIC DNA]</scope>
    <source>
        <strain evidence="7 8">NML 160184</strain>
    </source>
</reference>
<dbReference type="InterPro" id="IPR015815">
    <property type="entry name" value="HIBADH-related"/>
</dbReference>
<proteinExistence type="inferred from homology"/>
<feature type="active site" evidence="4">
    <location>
        <position position="173"/>
    </location>
</feature>
<feature type="domain" description="6-phosphogluconate dehydrogenase NADP-binding" evidence="5">
    <location>
        <begin position="2"/>
        <end position="162"/>
    </location>
</feature>
<feature type="domain" description="3-hydroxyisobutyrate dehydrogenase-like NAD-binding" evidence="6">
    <location>
        <begin position="167"/>
        <end position="283"/>
    </location>
</feature>
<dbReference type="PIRSF" id="PIRSF000103">
    <property type="entry name" value="HIBADH"/>
    <property type="match status" value="1"/>
</dbReference>
<evidence type="ECO:0000313" key="8">
    <source>
        <dbReference type="Proteomes" id="UP000216533"/>
    </source>
</evidence>
<dbReference type="GO" id="GO:0051287">
    <property type="term" value="F:NAD binding"/>
    <property type="evidence" value="ECO:0007669"/>
    <property type="project" value="InterPro"/>
</dbReference>
<evidence type="ECO:0000256" key="3">
    <source>
        <dbReference type="ARBA" id="ARBA00023027"/>
    </source>
</evidence>
<dbReference type="Pfam" id="PF03446">
    <property type="entry name" value="NAD_binding_2"/>
    <property type="match status" value="1"/>
</dbReference>
<dbReference type="Proteomes" id="UP000216533">
    <property type="component" value="Unassembled WGS sequence"/>
</dbReference>
<dbReference type="GO" id="GO:0016491">
    <property type="term" value="F:oxidoreductase activity"/>
    <property type="evidence" value="ECO:0007669"/>
    <property type="project" value="UniProtKB-KW"/>
</dbReference>
<evidence type="ECO:0000256" key="4">
    <source>
        <dbReference type="PIRSR" id="PIRSR000103-1"/>
    </source>
</evidence>
<dbReference type="SUPFAM" id="SSF51735">
    <property type="entry name" value="NAD(P)-binding Rossmann-fold domains"/>
    <property type="match status" value="1"/>
</dbReference>
<protein>
    <submittedName>
        <fullName evidence="7">3-hydroxyisobutyrate dehydrogenase</fullName>
    </submittedName>
</protein>
<comment type="caution">
    <text evidence="7">The sequence shown here is derived from an EMBL/GenBank/DDBJ whole genome shotgun (WGS) entry which is preliminary data.</text>
</comment>
<dbReference type="GO" id="GO:0050661">
    <property type="term" value="F:NADP binding"/>
    <property type="evidence" value="ECO:0007669"/>
    <property type="project" value="InterPro"/>
</dbReference>
<name>A0A255E935_9ACTN</name>
<dbReference type="InterPro" id="IPR036291">
    <property type="entry name" value="NAD(P)-bd_dom_sf"/>
</dbReference>
<dbReference type="InterPro" id="IPR013328">
    <property type="entry name" value="6PGD_dom2"/>
</dbReference>
<evidence type="ECO:0000313" key="7">
    <source>
        <dbReference type="EMBL" id="OYN88084.1"/>
    </source>
</evidence>
<dbReference type="InterPro" id="IPR008927">
    <property type="entry name" value="6-PGluconate_DH-like_C_sf"/>
</dbReference>
<dbReference type="InterPro" id="IPR006115">
    <property type="entry name" value="6PGDH_NADP-bd"/>
</dbReference>
<evidence type="ECO:0000259" key="5">
    <source>
        <dbReference type="Pfam" id="PF03446"/>
    </source>
</evidence>